<proteinExistence type="predicted"/>
<evidence type="ECO:0000313" key="2">
    <source>
        <dbReference type="EMBL" id="OON13841.1"/>
    </source>
</evidence>
<reference evidence="2 3" key="1">
    <citation type="submission" date="2015-03" db="EMBL/GenBank/DDBJ databases">
        <title>Draft genome of the nematode, Opisthorchis viverrini.</title>
        <authorList>
            <person name="Mitreva M."/>
        </authorList>
    </citation>
    <scope>NUCLEOTIDE SEQUENCE [LARGE SCALE GENOMIC DNA]</scope>
    <source>
        <strain evidence="2">Khon Kaen</strain>
    </source>
</reference>
<keyword evidence="3" id="KW-1185">Reference proteome</keyword>
<accession>A0A1S8WHD9</accession>
<dbReference type="Proteomes" id="UP000243686">
    <property type="component" value="Unassembled WGS sequence"/>
</dbReference>
<feature type="domain" description="MD-2-related lipid-recognition" evidence="1">
    <location>
        <begin position="56"/>
        <end position="142"/>
    </location>
</feature>
<dbReference type="InterPro" id="IPR003172">
    <property type="entry name" value="ML_dom"/>
</dbReference>
<name>A0A1S8WHD9_OPIVI</name>
<dbReference type="EMBL" id="KV907076">
    <property type="protein sequence ID" value="OON13841.1"/>
    <property type="molecule type" value="Genomic_DNA"/>
</dbReference>
<feature type="non-terminal residue" evidence="2">
    <location>
        <position position="143"/>
    </location>
</feature>
<dbReference type="Gene3D" id="2.60.40.770">
    <property type="match status" value="1"/>
</dbReference>
<dbReference type="Pfam" id="PF02221">
    <property type="entry name" value="E1_DerP2_DerF2"/>
    <property type="match status" value="1"/>
</dbReference>
<gene>
    <name evidence="2" type="ORF">X801_10376</name>
</gene>
<sequence length="143" mass="15402">MTFPRVVCSSRYLTIDESSVDLHPCYRPRTEKRSGIEREERAALLMQAGSTGARATGVDISPCESEPCALSRGVNYVARVTFIANENVGTTGFTVHGTVGSRPMAIPLPSNGVCVFLFPPCPVEAGGRYIYTYTGAVPPNFPL</sequence>
<organism evidence="2 3">
    <name type="scientific">Opisthorchis viverrini</name>
    <name type="common">Southeast Asian liver fluke</name>
    <dbReference type="NCBI Taxonomy" id="6198"/>
    <lineage>
        <taxon>Eukaryota</taxon>
        <taxon>Metazoa</taxon>
        <taxon>Spiralia</taxon>
        <taxon>Lophotrochozoa</taxon>
        <taxon>Platyhelminthes</taxon>
        <taxon>Trematoda</taxon>
        <taxon>Digenea</taxon>
        <taxon>Opisthorchiida</taxon>
        <taxon>Opisthorchiata</taxon>
        <taxon>Opisthorchiidae</taxon>
        <taxon>Opisthorchis</taxon>
    </lineage>
</organism>
<evidence type="ECO:0000259" key="1">
    <source>
        <dbReference type="Pfam" id="PF02221"/>
    </source>
</evidence>
<dbReference type="AlphaFoldDB" id="A0A1S8WHD9"/>
<dbReference type="SUPFAM" id="SSF81296">
    <property type="entry name" value="E set domains"/>
    <property type="match status" value="1"/>
</dbReference>
<evidence type="ECO:0000313" key="3">
    <source>
        <dbReference type="Proteomes" id="UP000243686"/>
    </source>
</evidence>
<dbReference type="InterPro" id="IPR014756">
    <property type="entry name" value="Ig_E-set"/>
</dbReference>
<protein>
    <recommendedName>
        <fullName evidence="1">MD-2-related lipid-recognition domain-containing protein</fullName>
    </recommendedName>
</protein>